<evidence type="ECO:0000313" key="2">
    <source>
        <dbReference type="Proteomes" id="UP000037035"/>
    </source>
</evidence>
<proteinExistence type="predicted"/>
<dbReference type="OrthoDB" id="8003956at2759"/>
<dbReference type="VEuPathDB" id="FungiDB:VP01_8329g1"/>
<name>A0A0L6UAH0_9BASI</name>
<evidence type="ECO:0000313" key="1">
    <source>
        <dbReference type="EMBL" id="KNZ45257.1"/>
    </source>
</evidence>
<gene>
    <name evidence="1" type="ORF">VP01_8329g1</name>
</gene>
<dbReference type="EMBL" id="LAVV01013859">
    <property type="protein sequence ID" value="KNZ45257.1"/>
    <property type="molecule type" value="Genomic_DNA"/>
</dbReference>
<reference evidence="1 2" key="1">
    <citation type="submission" date="2015-08" db="EMBL/GenBank/DDBJ databases">
        <title>Next Generation Sequencing and Analysis of the Genome of Puccinia sorghi L Schw, the Causal Agent of Maize Common Rust.</title>
        <authorList>
            <person name="Rochi L."/>
            <person name="Burguener G."/>
            <person name="Darino M."/>
            <person name="Turjanski A."/>
            <person name="Kreff E."/>
            <person name="Dieguez M.J."/>
            <person name="Sacco F."/>
        </authorList>
    </citation>
    <scope>NUCLEOTIDE SEQUENCE [LARGE SCALE GENOMIC DNA]</scope>
    <source>
        <strain evidence="1 2">RO10H11247</strain>
    </source>
</reference>
<organism evidence="1 2">
    <name type="scientific">Puccinia sorghi</name>
    <dbReference type="NCBI Taxonomy" id="27349"/>
    <lineage>
        <taxon>Eukaryota</taxon>
        <taxon>Fungi</taxon>
        <taxon>Dikarya</taxon>
        <taxon>Basidiomycota</taxon>
        <taxon>Pucciniomycotina</taxon>
        <taxon>Pucciniomycetes</taxon>
        <taxon>Pucciniales</taxon>
        <taxon>Pucciniaceae</taxon>
        <taxon>Puccinia</taxon>
    </lineage>
</organism>
<keyword evidence="2" id="KW-1185">Reference proteome</keyword>
<dbReference type="AlphaFoldDB" id="A0A0L6UAH0"/>
<comment type="caution">
    <text evidence="1">The sequence shown here is derived from an EMBL/GenBank/DDBJ whole genome shotgun (WGS) entry which is preliminary data.</text>
</comment>
<dbReference type="Proteomes" id="UP000037035">
    <property type="component" value="Unassembled WGS sequence"/>
</dbReference>
<accession>A0A0L6UAH0</accession>
<protein>
    <submittedName>
        <fullName evidence="1">Uncharacterized protein</fullName>
    </submittedName>
</protein>
<sequence length="131" mass="14834">MSEPASDKINTKSDQTINKKLTTDSETMEKIDLVYLKLAINEVPVLTQDNFSICHTRILNYFDILRIKDYFLEGKGTISKDNAWNVRTILTAKIDAAVHANVITHINKDDALLIWKAIIKFFASQHAANQA</sequence>